<dbReference type="PROSITE" id="PS51186">
    <property type="entry name" value="GNAT"/>
    <property type="match status" value="1"/>
</dbReference>
<dbReference type="PANTHER" id="PTHR13947:SF37">
    <property type="entry name" value="LD18367P"/>
    <property type="match status" value="1"/>
</dbReference>
<dbReference type="RefSeq" id="WP_118232038.1">
    <property type="nucleotide sequence ID" value="NZ_CABJDQ010000014.1"/>
</dbReference>
<name>A0A414R1H2_9FIRM</name>
<dbReference type="InterPro" id="IPR050769">
    <property type="entry name" value="NAT_camello-type"/>
</dbReference>
<evidence type="ECO:0000256" key="1">
    <source>
        <dbReference type="ARBA" id="ARBA00022679"/>
    </source>
</evidence>
<dbReference type="InterPro" id="IPR016181">
    <property type="entry name" value="Acyl_CoA_acyltransferase"/>
</dbReference>
<dbReference type="InterPro" id="IPR000182">
    <property type="entry name" value="GNAT_dom"/>
</dbReference>
<gene>
    <name evidence="4" type="ORF">DW018_12425</name>
    <name evidence="3" type="ORF">DW652_11225</name>
</gene>
<proteinExistence type="predicted"/>
<evidence type="ECO:0000313" key="6">
    <source>
        <dbReference type="Proteomes" id="UP000286186"/>
    </source>
</evidence>
<evidence type="ECO:0000313" key="4">
    <source>
        <dbReference type="EMBL" id="RHL42726.1"/>
    </source>
</evidence>
<reference evidence="5 6" key="1">
    <citation type="submission" date="2018-08" db="EMBL/GenBank/DDBJ databases">
        <title>A genome reference for cultivated species of the human gut microbiota.</title>
        <authorList>
            <person name="Zou Y."/>
            <person name="Xue W."/>
            <person name="Luo G."/>
        </authorList>
    </citation>
    <scope>NUCLEOTIDE SEQUENCE [LARGE SCALE GENOMIC DNA]</scope>
    <source>
        <strain evidence="4 5">AF37-4</strain>
        <strain evidence="3 6">AM23-22</strain>
    </source>
</reference>
<feature type="domain" description="N-acetyltransferase" evidence="2">
    <location>
        <begin position="4"/>
        <end position="155"/>
    </location>
</feature>
<dbReference type="Gene3D" id="3.40.630.30">
    <property type="match status" value="1"/>
</dbReference>
<dbReference type="CDD" id="cd04301">
    <property type="entry name" value="NAT_SF"/>
    <property type="match status" value="1"/>
</dbReference>
<evidence type="ECO:0000313" key="5">
    <source>
        <dbReference type="Proteomes" id="UP000283314"/>
    </source>
</evidence>
<dbReference type="PANTHER" id="PTHR13947">
    <property type="entry name" value="GNAT FAMILY N-ACETYLTRANSFERASE"/>
    <property type="match status" value="1"/>
</dbReference>
<dbReference type="GO" id="GO:0008080">
    <property type="term" value="F:N-acetyltransferase activity"/>
    <property type="evidence" value="ECO:0007669"/>
    <property type="project" value="InterPro"/>
</dbReference>
<organism evidence="3 6">
    <name type="scientific">Eubacterium ventriosum</name>
    <dbReference type="NCBI Taxonomy" id="39496"/>
    <lineage>
        <taxon>Bacteria</taxon>
        <taxon>Bacillati</taxon>
        <taxon>Bacillota</taxon>
        <taxon>Clostridia</taxon>
        <taxon>Eubacteriales</taxon>
        <taxon>Eubacteriaceae</taxon>
        <taxon>Eubacterium</taxon>
    </lineage>
</organism>
<keyword evidence="1 3" id="KW-0808">Transferase</keyword>
<dbReference type="Proteomes" id="UP000283314">
    <property type="component" value="Unassembled WGS sequence"/>
</dbReference>
<evidence type="ECO:0000313" key="3">
    <source>
        <dbReference type="EMBL" id="RHF86871.1"/>
    </source>
</evidence>
<comment type="caution">
    <text evidence="3">The sequence shown here is derived from an EMBL/GenBank/DDBJ whole genome shotgun (WGS) entry which is preliminary data.</text>
</comment>
<dbReference type="AlphaFoldDB" id="A0A414R1H2"/>
<accession>A0A414R1H2</accession>
<dbReference type="EMBL" id="QRHR01000017">
    <property type="protein sequence ID" value="RHF86871.1"/>
    <property type="molecule type" value="Genomic_DNA"/>
</dbReference>
<dbReference type="EMBL" id="QROT01000014">
    <property type="protein sequence ID" value="RHL42726.1"/>
    <property type="molecule type" value="Genomic_DNA"/>
</dbReference>
<dbReference type="Proteomes" id="UP000286186">
    <property type="component" value="Unassembled WGS sequence"/>
</dbReference>
<dbReference type="SUPFAM" id="SSF55729">
    <property type="entry name" value="Acyl-CoA N-acyltransferases (Nat)"/>
    <property type="match status" value="1"/>
</dbReference>
<evidence type="ECO:0000259" key="2">
    <source>
        <dbReference type="PROSITE" id="PS51186"/>
    </source>
</evidence>
<dbReference type="GeneID" id="66468048"/>
<protein>
    <submittedName>
        <fullName evidence="3">N-acetyltransferase</fullName>
    </submittedName>
</protein>
<dbReference type="Pfam" id="PF13508">
    <property type="entry name" value="Acetyltransf_7"/>
    <property type="match status" value="1"/>
</dbReference>
<sequence>MKIIKYEDKYRDDMIFMILEAQNALGRVPGLNEDLLDIKRNYLDAGDMFWLAINEQDRVIGSIGYNSIRDTDEVWLHRLFVKYNLKRQGIGSALLEMAENYIANQGKKVVRIHMGGNGFEESKIFYPKHGYVEYRERYMMKNLSIIANYYGRRIEVSGGKYSGWRYCKSSG</sequence>